<dbReference type="PANTHER" id="PTHR10209">
    <property type="entry name" value="OXIDOREDUCTASE, 2OG-FE II OXYGENASE FAMILY PROTEIN"/>
    <property type="match status" value="1"/>
</dbReference>
<dbReference type="InterPro" id="IPR027443">
    <property type="entry name" value="IPNS-like_sf"/>
</dbReference>
<evidence type="ECO:0000259" key="4">
    <source>
        <dbReference type="Pfam" id="PF14226"/>
    </source>
</evidence>
<dbReference type="HOGENOM" id="CLU_010119_11_3_1"/>
<protein>
    <submittedName>
        <fullName evidence="5">2-oxoglutarate (2OG) and Fe(II)-dependent oxygenase superfamily protein, putative</fullName>
    </submittedName>
</protein>
<dbReference type="InParanoid" id="A0A061ELR8"/>
<evidence type="ECO:0000256" key="1">
    <source>
        <dbReference type="ARBA" id="ARBA00022723"/>
    </source>
</evidence>
<sequence>MEMESNYDRRRELRAFDDSKTDVKGLVDSGVAKIPPIFFDERYQRDFRSDSGNCKVSIPIIDFEGIDKDTVKHSKVVDRIRDACLKRGFFQVINYGIPISILEEMLDGIRRFHKQETESKKEFYTRDATRKVAYNTN</sequence>
<keyword evidence="2" id="KW-0560">Oxidoreductase</keyword>
<dbReference type="Pfam" id="PF14226">
    <property type="entry name" value="DIOX_N"/>
    <property type="match status" value="1"/>
</dbReference>
<gene>
    <name evidence="5" type="ORF">TCM_020854</name>
</gene>
<dbReference type="InterPro" id="IPR026992">
    <property type="entry name" value="DIOX_N"/>
</dbReference>
<dbReference type="OMA" id="RHASEKW"/>
<dbReference type="Proteomes" id="UP000026915">
    <property type="component" value="Chromosome 4"/>
</dbReference>
<dbReference type="PANTHER" id="PTHR10209:SF884">
    <property type="entry name" value="1-AMINOCYCLOPROPANE-1-CARBOXYLATE OXIDASE HOMOLOG 1-LIKE"/>
    <property type="match status" value="1"/>
</dbReference>
<keyword evidence="1" id="KW-0479">Metal-binding</keyword>
<dbReference type="Gene3D" id="2.60.120.330">
    <property type="entry name" value="B-lactam Antibiotic, Isopenicillin N Synthase, Chain"/>
    <property type="match status" value="1"/>
</dbReference>
<dbReference type="AlphaFoldDB" id="A0A061ELR8"/>
<evidence type="ECO:0000313" key="5">
    <source>
        <dbReference type="EMBL" id="EOY05995.1"/>
    </source>
</evidence>
<accession>A0A061ELR8</accession>
<organism evidence="5 6">
    <name type="scientific">Theobroma cacao</name>
    <name type="common">Cacao</name>
    <name type="synonym">Cocoa</name>
    <dbReference type="NCBI Taxonomy" id="3641"/>
    <lineage>
        <taxon>Eukaryota</taxon>
        <taxon>Viridiplantae</taxon>
        <taxon>Streptophyta</taxon>
        <taxon>Embryophyta</taxon>
        <taxon>Tracheophyta</taxon>
        <taxon>Spermatophyta</taxon>
        <taxon>Magnoliopsida</taxon>
        <taxon>eudicotyledons</taxon>
        <taxon>Gunneridae</taxon>
        <taxon>Pentapetalae</taxon>
        <taxon>rosids</taxon>
        <taxon>malvids</taxon>
        <taxon>Malvales</taxon>
        <taxon>Malvaceae</taxon>
        <taxon>Byttnerioideae</taxon>
        <taxon>Theobroma</taxon>
    </lineage>
</organism>
<reference evidence="5 6" key="1">
    <citation type="journal article" date="2013" name="Genome Biol.">
        <title>The genome sequence of the most widely cultivated cacao type and its use to identify candidate genes regulating pod color.</title>
        <authorList>
            <person name="Motamayor J.C."/>
            <person name="Mockaitis K."/>
            <person name="Schmutz J."/>
            <person name="Haiminen N."/>
            <person name="Iii D.L."/>
            <person name="Cornejo O."/>
            <person name="Findley S.D."/>
            <person name="Zheng P."/>
            <person name="Utro F."/>
            <person name="Royaert S."/>
            <person name="Saski C."/>
            <person name="Jenkins J."/>
            <person name="Podicheti R."/>
            <person name="Zhao M."/>
            <person name="Scheffler B.E."/>
            <person name="Stack J.C."/>
            <person name="Feltus F.A."/>
            <person name="Mustiga G.M."/>
            <person name="Amores F."/>
            <person name="Phillips W."/>
            <person name="Marelli J.P."/>
            <person name="May G.D."/>
            <person name="Shapiro H."/>
            <person name="Ma J."/>
            <person name="Bustamante C.D."/>
            <person name="Schnell R.J."/>
            <person name="Main D."/>
            <person name="Gilbert D."/>
            <person name="Parida L."/>
            <person name="Kuhn D.N."/>
        </authorList>
    </citation>
    <scope>NUCLEOTIDE SEQUENCE [LARGE SCALE GENOMIC DNA]</scope>
    <source>
        <strain evidence="6">cv. Matina 1-6</strain>
    </source>
</reference>
<evidence type="ECO:0000256" key="2">
    <source>
        <dbReference type="ARBA" id="ARBA00023002"/>
    </source>
</evidence>
<dbReference type="eggNOG" id="KOG0143">
    <property type="taxonomic scope" value="Eukaryota"/>
</dbReference>
<name>A0A061ELR8_THECC</name>
<proteinExistence type="predicted"/>
<dbReference type="EMBL" id="CM001882">
    <property type="protein sequence ID" value="EOY05995.1"/>
    <property type="molecule type" value="Genomic_DNA"/>
</dbReference>
<dbReference type="SUPFAM" id="SSF51197">
    <property type="entry name" value="Clavaminate synthase-like"/>
    <property type="match status" value="1"/>
</dbReference>
<feature type="domain" description="Non-haem dioxygenase N-terminal" evidence="4">
    <location>
        <begin position="58"/>
        <end position="130"/>
    </location>
</feature>
<dbReference type="Gramene" id="EOY05995">
    <property type="protein sequence ID" value="EOY05995"/>
    <property type="gene ID" value="TCM_020854"/>
</dbReference>
<keyword evidence="6" id="KW-1185">Reference proteome</keyword>
<dbReference type="GO" id="GO:0046872">
    <property type="term" value="F:metal ion binding"/>
    <property type="evidence" value="ECO:0007669"/>
    <property type="project" value="UniProtKB-KW"/>
</dbReference>
<keyword evidence="3" id="KW-0408">Iron</keyword>
<evidence type="ECO:0000313" key="6">
    <source>
        <dbReference type="Proteomes" id="UP000026915"/>
    </source>
</evidence>
<dbReference type="GO" id="GO:0016491">
    <property type="term" value="F:oxidoreductase activity"/>
    <property type="evidence" value="ECO:0007669"/>
    <property type="project" value="UniProtKB-KW"/>
</dbReference>
<evidence type="ECO:0000256" key="3">
    <source>
        <dbReference type="ARBA" id="ARBA00023004"/>
    </source>
</evidence>